<sequence>MDITRFQEMQLPGKEYAEAIGSAMAVLHWEAQIDCNDIEFVLGSSPTTLERARMTSSELKELKPETSTYNAVYGPSIVNFEKRVMSLWAMDFDQCKSISMDAAGLDLAVSALERNNYIPRPGSGRAYQEDLSVAFRETYLKVSKTILPAKYRPLADQFISKMGAACARYYNKYPDQKESGTSRSASASKGFGAPNPAANTSRRGDERSWSQNDESKFSSRGGGGGNASTRSRDDDRGRGGREGDSRGRGSRGEGDQGSGGQGSGNRGSGSRGSGRGMADVDLSRRGIRGGRGRG</sequence>
<feature type="compositionally biased region" description="Basic and acidic residues" evidence="1">
    <location>
        <begin position="230"/>
        <end position="254"/>
    </location>
</feature>
<dbReference type="EMBL" id="CP090170">
    <property type="protein sequence ID" value="UJO21337.1"/>
    <property type="molecule type" value="Genomic_DNA"/>
</dbReference>
<protein>
    <recommendedName>
        <fullName evidence="2">DUF3669 domain-containing protein</fullName>
    </recommendedName>
</protein>
<dbReference type="Proteomes" id="UP000756132">
    <property type="component" value="Chromosome 8"/>
</dbReference>
<gene>
    <name evidence="3" type="ORF">CLAFUR5_11484</name>
</gene>
<evidence type="ECO:0000259" key="2">
    <source>
        <dbReference type="Pfam" id="PF12417"/>
    </source>
</evidence>
<keyword evidence="4" id="KW-1185">Reference proteome</keyword>
<feature type="domain" description="DUF3669" evidence="2">
    <location>
        <begin position="87"/>
        <end position="148"/>
    </location>
</feature>
<dbReference type="AlphaFoldDB" id="A0A9Q8PF91"/>
<proteinExistence type="predicted"/>
<feature type="compositionally biased region" description="Gly residues" evidence="1">
    <location>
        <begin position="255"/>
        <end position="275"/>
    </location>
</feature>
<dbReference type="GeneID" id="71991362"/>
<evidence type="ECO:0000313" key="3">
    <source>
        <dbReference type="EMBL" id="UJO21337.1"/>
    </source>
</evidence>
<dbReference type="Pfam" id="PF12417">
    <property type="entry name" value="DUF3669"/>
    <property type="match status" value="1"/>
</dbReference>
<dbReference type="PANTHER" id="PTHR40780">
    <property type="entry name" value="DUF3669 DOMAIN-CONTAINING PROTEIN"/>
    <property type="match status" value="1"/>
</dbReference>
<organism evidence="3 4">
    <name type="scientific">Passalora fulva</name>
    <name type="common">Tomato leaf mold</name>
    <name type="synonym">Cladosporium fulvum</name>
    <dbReference type="NCBI Taxonomy" id="5499"/>
    <lineage>
        <taxon>Eukaryota</taxon>
        <taxon>Fungi</taxon>
        <taxon>Dikarya</taxon>
        <taxon>Ascomycota</taxon>
        <taxon>Pezizomycotina</taxon>
        <taxon>Dothideomycetes</taxon>
        <taxon>Dothideomycetidae</taxon>
        <taxon>Mycosphaerellales</taxon>
        <taxon>Mycosphaerellaceae</taxon>
        <taxon>Fulvia</taxon>
    </lineage>
</organism>
<accession>A0A9Q8PF91</accession>
<feature type="compositionally biased region" description="Basic residues" evidence="1">
    <location>
        <begin position="285"/>
        <end position="294"/>
    </location>
</feature>
<feature type="region of interest" description="Disordered" evidence="1">
    <location>
        <begin position="176"/>
        <end position="294"/>
    </location>
</feature>
<dbReference type="KEGG" id="ffu:CLAFUR5_11484"/>
<reference evidence="3" key="2">
    <citation type="journal article" date="2022" name="Microb. Genom.">
        <title>A chromosome-scale genome assembly of the tomato pathogen Cladosporium fulvum reveals a compartmentalized genome architecture and the presence of a dispensable chromosome.</title>
        <authorList>
            <person name="Zaccaron A.Z."/>
            <person name="Chen L.H."/>
            <person name="Samaras A."/>
            <person name="Stergiopoulos I."/>
        </authorList>
    </citation>
    <scope>NUCLEOTIDE SEQUENCE</scope>
    <source>
        <strain evidence="3">Race5_Kim</strain>
    </source>
</reference>
<dbReference type="PANTHER" id="PTHR40780:SF2">
    <property type="entry name" value="DUF3669 DOMAIN-CONTAINING PROTEIN"/>
    <property type="match status" value="1"/>
</dbReference>
<name>A0A9Q8PF91_PASFU</name>
<dbReference type="OrthoDB" id="2993351at2759"/>
<reference evidence="3" key="1">
    <citation type="submission" date="2021-12" db="EMBL/GenBank/DDBJ databases">
        <authorList>
            <person name="Zaccaron A."/>
            <person name="Stergiopoulos I."/>
        </authorList>
    </citation>
    <scope>NUCLEOTIDE SEQUENCE</scope>
    <source>
        <strain evidence="3">Race5_Kim</strain>
    </source>
</reference>
<evidence type="ECO:0000256" key="1">
    <source>
        <dbReference type="SAM" id="MobiDB-lite"/>
    </source>
</evidence>
<dbReference type="RefSeq" id="XP_047765703.1">
    <property type="nucleotide sequence ID" value="XM_047910632.1"/>
</dbReference>
<dbReference type="InterPro" id="IPR022137">
    <property type="entry name" value="Znf_prot_DUF3669"/>
</dbReference>
<evidence type="ECO:0000313" key="4">
    <source>
        <dbReference type="Proteomes" id="UP000756132"/>
    </source>
</evidence>
<feature type="compositionally biased region" description="Basic and acidic residues" evidence="1">
    <location>
        <begin position="202"/>
        <end position="217"/>
    </location>
</feature>